<evidence type="ECO:0000313" key="7">
    <source>
        <dbReference type="Proteomes" id="UP000254863"/>
    </source>
</evidence>
<dbReference type="Gene3D" id="3.40.50.300">
    <property type="entry name" value="P-loop containing nucleotide triphosphate hydrolases"/>
    <property type="match status" value="1"/>
</dbReference>
<gene>
    <name evidence="6" type="primary">ybhF_1</name>
    <name evidence="6" type="ORF">NCTC11685_01778</name>
</gene>
<dbReference type="InterPro" id="IPR003593">
    <property type="entry name" value="AAA+_ATPase"/>
</dbReference>
<dbReference type="EMBL" id="UGMS01000001">
    <property type="protein sequence ID" value="STV77018.1"/>
    <property type="molecule type" value="Genomic_DNA"/>
</dbReference>
<evidence type="ECO:0000256" key="4">
    <source>
        <dbReference type="ARBA" id="ARBA00022840"/>
    </source>
</evidence>
<reference evidence="6 7" key="1">
    <citation type="submission" date="2018-06" db="EMBL/GenBank/DDBJ databases">
        <authorList>
            <consortium name="Pathogen Informatics"/>
            <person name="Doyle S."/>
        </authorList>
    </citation>
    <scope>NUCLEOTIDE SEQUENCE [LARGE SCALE GENOMIC DNA]</scope>
    <source>
        <strain evidence="6 7">NCTC11685</strain>
    </source>
</reference>
<dbReference type="Pfam" id="PF00005">
    <property type="entry name" value="ABC_tran"/>
    <property type="match status" value="1"/>
</dbReference>
<keyword evidence="2" id="KW-0813">Transport</keyword>
<dbReference type="AlphaFoldDB" id="A0A7H4N3E7"/>
<dbReference type="InterPro" id="IPR017871">
    <property type="entry name" value="ABC_transporter-like_CS"/>
</dbReference>
<feature type="domain" description="ABC transporter" evidence="5">
    <location>
        <begin position="6"/>
        <end position="189"/>
    </location>
</feature>
<proteinExistence type="inferred from homology"/>
<protein>
    <submittedName>
        <fullName evidence="6">ABC transporter multidrug efflux pump</fullName>
    </submittedName>
</protein>
<organism evidence="6 7">
    <name type="scientific">Klebsiella michiganensis</name>
    <dbReference type="NCBI Taxonomy" id="1134687"/>
    <lineage>
        <taxon>Bacteria</taxon>
        <taxon>Pseudomonadati</taxon>
        <taxon>Pseudomonadota</taxon>
        <taxon>Gammaproteobacteria</taxon>
        <taxon>Enterobacterales</taxon>
        <taxon>Enterobacteriaceae</taxon>
        <taxon>Klebsiella/Raoultella group</taxon>
        <taxon>Klebsiella</taxon>
    </lineage>
</organism>
<dbReference type="SUPFAM" id="SSF52540">
    <property type="entry name" value="P-loop containing nucleoside triphosphate hydrolases"/>
    <property type="match status" value="1"/>
</dbReference>
<dbReference type="PROSITE" id="PS50893">
    <property type="entry name" value="ABC_TRANSPORTER_2"/>
    <property type="match status" value="1"/>
</dbReference>
<accession>A0A7H4N3E7</accession>
<dbReference type="Proteomes" id="UP000254863">
    <property type="component" value="Unassembled WGS sequence"/>
</dbReference>
<dbReference type="PANTHER" id="PTHR43335">
    <property type="entry name" value="ABC TRANSPORTER, ATP-BINDING PROTEIN"/>
    <property type="match status" value="1"/>
</dbReference>
<dbReference type="InterPro" id="IPR003439">
    <property type="entry name" value="ABC_transporter-like_ATP-bd"/>
</dbReference>
<dbReference type="InterPro" id="IPR027417">
    <property type="entry name" value="P-loop_NTPase"/>
</dbReference>
<comment type="caution">
    <text evidence="6">The sequence shown here is derived from an EMBL/GenBank/DDBJ whole genome shotgun (WGS) entry which is preliminary data.</text>
</comment>
<dbReference type="SMART" id="SM00382">
    <property type="entry name" value="AAA"/>
    <property type="match status" value="1"/>
</dbReference>
<comment type="similarity">
    <text evidence="1">Belongs to the ABC transporter superfamily.</text>
</comment>
<dbReference type="PANTHER" id="PTHR43335:SF4">
    <property type="entry name" value="ABC TRANSPORTER, ATP-BINDING PROTEIN"/>
    <property type="match status" value="1"/>
</dbReference>
<dbReference type="GO" id="GO:0016887">
    <property type="term" value="F:ATP hydrolysis activity"/>
    <property type="evidence" value="ECO:0007669"/>
    <property type="project" value="InterPro"/>
</dbReference>
<keyword evidence="4" id="KW-0067">ATP-binding</keyword>
<evidence type="ECO:0000259" key="5">
    <source>
        <dbReference type="PROSITE" id="PS50893"/>
    </source>
</evidence>
<dbReference type="PROSITE" id="PS00211">
    <property type="entry name" value="ABC_TRANSPORTER_1"/>
    <property type="match status" value="1"/>
</dbReference>
<name>A0A7H4N3E7_9ENTR</name>
<evidence type="ECO:0000256" key="2">
    <source>
        <dbReference type="ARBA" id="ARBA00022448"/>
    </source>
</evidence>
<evidence type="ECO:0000256" key="1">
    <source>
        <dbReference type="ARBA" id="ARBA00005417"/>
    </source>
</evidence>
<sequence>MSEDVITLSGLTRRFAGMDRPAVAPLDCTIHSGYVTGLVGPDGAGKTTLMRMLAGLLKPDAGSAKVIGFDPIAEDSALHAVLGYMPQKFGLYEDLTVMENLTLYADLRSVTGEAREKTFARLLEFTSLGPFTGRLAGKLSGGMKQKLGLACTLVGEPKVLLLDEPASASTPSPAANCGRWCTNWRATEC</sequence>
<keyword evidence="3" id="KW-0547">Nucleotide-binding</keyword>
<evidence type="ECO:0000313" key="6">
    <source>
        <dbReference type="EMBL" id="STV77018.1"/>
    </source>
</evidence>
<dbReference type="GO" id="GO:0005524">
    <property type="term" value="F:ATP binding"/>
    <property type="evidence" value="ECO:0007669"/>
    <property type="project" value="UniProtKB-KW"/>
</dbReference>
<evidence type="ECO:0000256" key="3">
    <source>
        <dbReference type="ARBA" id="ARBA00022741"/>
    </source>
</evidence>